<feature type="transmembrane region" description="Helical" evidence="9">
    <location>
        <begin position="285"/>
        <end position="304"/>
    </location>
</feature>
<feature type="transmembrane region" description="Helical" evidence="9">
    <location>
        <begin position="112"/>
        <end position="134"/>
    </location>
</feature>
<feature type="transmembrane region" description="Helical" evidence="9">
    <location>
        <begin position="25"/>
        <end position="48"/>
    </location>
</feature>
<dbReference type="AlphaFoldDB" id="Q2W6Q0"/>
<dbReference type="CDD" id="cd06582">
    <property type="entry name" value="TM_PBP1_LivH_like"/>
    <property type="match status" value="1"/>
</dbReference>
<keyword evidence="4 9" id="KW-0812">Transmembrane</keyword>
<evidence type="ECO:0000313" key="11">
    <source>
        <dbReference type="Proteomes" id="UP000007058"/>
    </source>
</evidence>
<dbReference type="KEGG" id="mag:amb1671"/>
<evidence type="ECO:0000256" key="5">
    <source>
        <dbReference type="ARBA" id="ARBA00022970"/>
    </source>
</evidence>
<dbReference type="EMBL" id="AP007255">
    <property type="protein sequence ID" value="BAE50475.1"/>
    <property type="molecule type" value="Genomic_DNA"/>
</dbReference>
<protein>
    <submittedName>
        <fullName evidence="10">Branched-chain amino acid ABC-type transport system, permease components</fullName>
    </submittedName>
</protein>
<keyword evidence="5" id="KW-0029">Amino-acid transport</keyword>
<dbReference type="PANTHER" id="PTHR11795:SF450">
    <property type="entry name" value="ABC TRANSPORTER PERMEASE PROTEIN"/>
    <property type="match status" value="1"/>
</dbReference>
<dbReference type="HOGENOM" id="CLU_039929_1_1_5"/>
<sequence>MPPLSGGGPPDDPADRVGGSMFAAFLQYLFSGLTSGAIYALAGLGFAIIYNASHVINFAQGEFIMIGGMATATMVAAGVPIYLAIPLAMAASMLVGVAMEKFAIEPARNADVVTIIIITIGASIFMRGAAQLIWDKEFHSLPAFSGETPIAVMGATLMPQSLWVFGISAVAIALLWYFFNRTMFGKAMLGTSHNRLAAQLVGVAVKRVLLASFALSALLGAVGGIVVTPITFTNYEAGIMLGLKGFSAAVLGGLGNGTGAIIGGLIVGIAEAMASGYLSSAYKDAIAFIIILFVLFFMPSGLFGKRGTDRV</sequence>
<evidence type="ECO:0000256" key="4">
    <source>
        <dbReference type="ARBA" id="ARBA00022692"/>
    </source>
</evidence>
<dbReference type="PANTHER" id="PTHR11795">
    <property type="entry name" value="BRANCHED-CHAIN AMINO ACID TRANSPORT SYSTEM PERMEASE PROTEIN LIVH"/>
    <property type="match status" value="1"/>
</dbReference>
<proteinExistence type="inferred from homology"/>
<dbReference type="Pfam" id="PF02653">
    <property type="entry name" value="BPD_transp_2"/>
    <property type="match status" value="1"/>
</dbReference>
<keyword evidence="7 9" id="KW-0472">Membrane</keyword>
<dbReference type="GO" id="GO:0005886">
    <property type="term" value="C:plasma membrane"/>
    <property type="evidence" value="ECO:0007669"/>
    <property type="project" value="UniProtKB-SubCell"/>
</dbReference>
<dbReference type="InterPro" id="IPR001851">
    <property type="entry name" value="ABC_transp_permease"/>
</dbReference>
<keyword evidence="3" id="KW-1003">Cell membrane</keyword>
<dbReference type="Proteomes" id="UP000007058">
    <property type="component" value="Chromosome"/>
</dbReference>
<dbReference type="GO" id="GO:0022857">
    <property type="term" value="F:transmembrane transporter activity"/>
    <property type="evidence" value="ECO:0007669"/>
    <property type="project" value="InterPro"/>
</dbReference>
<name>Q2W6Q0_PARM1</name>
<keyword evidence="11" id="KW-1185">Reference proteome</keyword>
<accession>Q2W6Q0</accession>
<dbReference type="GO" id="GO:0006865">
    <property type="term" value="P:amino acid transport"/>
    <property type="evidence" value="ECO:0007669"/>
    <property type="project" value="UniProtKB-KW"/>
</dbReference>
<feature type="transmembrane region" description="Helical" evidence="9">
    <location>
        <begin position="250"/>
        <end position="273"/>
    </location>
</feature>
<feature type="transmembrane region" description="Helical" evidence="9">
    <location>
        <begin position="162"/>
        <end position="179"/>
    </location>
</feature>
<evidence type="ECO:0000256" key="6">
    <source>
        <dbReference type="ARBA" id="ARBA00022989"/>
    </source>
</evidence>
<keyword evidence="2" id="KW-0813">Transport</keyword>
<evidence type="ECO:0000256" key="3">
    <source>
        <dbReference type="ARBA" id="ARBA00022475"/>
    </source>
</evidence>
<evidence type="ECO:0000313" key="10">
    <source>
        <dbReference type="EMBL" id="BAE50475.1"/>
    </source>
</evidence>
<evidence type="ECO:0000256" key="1">
    <source>
        <dbReference type="ARBA" id="ARBA00004651"/>
    </source>
</evidence>
<evidence type="ECO:0000256" key="7">
    <source>
        <dbReference type="ARBA" id="ARBA00023136"/>
    </source>
</evidence>
<evidence type="ECO:0000256" key="8">
    <source>
        <dbReference type="ARBA" id="ARBA00037998"/>
    </source>
</evidence>
<feature type="transmembrane region" description="Helical" evidence="9">
    <location>
        <begin position="55"/>
        <end position="75"/>
    </location>
</feature>
<evidence type="ECO:0000256" key="2">
    <source>
        <dbReference type="ARBA" id="ARBA00022448"/>
    </source>
</evidence>
<comment type="similarity">
    <text evidence="8">Belongs to the binding-protein-dependent transport system permease family. LivHM subfamily.</text>
</comment>
<dbReference type="STRING" id="342108.amb1671"/>
<keyword evidence="6 9" id="KW-1133">Transmembrane helix</keyword>
<gene>
    <name evidence="10" type="ordered locus">amb1671</name>
</gene>
<evidence type="ECO:0000256" key="9">
    <source>
        <dbReference type="SAM" id="Phobius"/>
    </source>
</evidence>
<comment type="subcellular location">
    <subcellularLocation>
        <location evidence="1">Cell membrane</location>
        <topology evidence="1">Multi-pass membrane protein</topology>
    </subcellularLocation>
</comment>
<reference evidence="10 11" key="1">
    <citation type="journal article" date="2005" name="DNA Res.">
        <title>Complete genome sequence of the facultative anaerobic magnetotactic bacterium Magnetospirillum sp. strain AMB-1.</title>
        <authorList>
            <person name="Matsunaga T."/>
            <person name="Okamura Y."/>
            <person name="Fukuda Y."/>
            <person name="Wahyudi A.T."/>
            <person name="Murase Y."/>
            <person name="Takeyama H."/>
        </authorList>
    </citation>
    <scope>NUCLEOTIDE SEQUENCE [LARGE SCALE GENOMIC DNA]</scope>
    <source>
        <strain evidence="11">ATCC 700264 / AMB-1</strain>
    </source>
</reference>
<organism evidence="10 11">
    <name type="scientific">Paramagnetospirillum magneticum (strain ATCC 700264 / AMB-1)</name>
    <name type="common">Magnetospirillum magneticum</name>
    <dbReference type="NCBI Taxonomy" id="342108"/>
    <lineage>
        <taxon>Bacteria</taxon>
        <taxon>Pseudomonadati</taxon>
        <taxon>Pseudomonadota</taxon>
        <taxon>Alphaproteobacteria</taxon>
        <taxon>Rhodospirillales</taxon>
        <taxon>Magnetospirillaceae</taxon>
        <taxon>Paramagnetospirillum</taxon>
    </lineage>
</organism>
<dbReference type="InterPro" id="IPR052157">
    <property type="entry name" value="BCAA_transport_permease"/>
</dbReference>
<feature type="transmembrane region" description="Helical" evidence="9">
    <location>
        <begin position="208"/>
        <end position="230"/>
    </location>
</feature>